<sequence>MFKIIVLFFVGIALCYFLAKAILKFIPKKAHPFISIALIGLAALLAYKSYDGIMKPIKFNQEKSKRYTKVINSLKVIRDAQNAHKTVLGKYAKNGNDLVKFIDTAKFAVTVARNEVRTVNKGGGISVEEEFRVIDTTGYTDVRASFVGRDYKNMMKVPGTDSNFTMTLGELIKTNGYKAPVFEVKVAKNVVLAGLDKGLINQENEAFSDDQVKGKFLSVGSLDEVSDSGNWPTVYDQADINKEKNK</sequence>
<dbReference type="Proteomes" id="UP000176050">
    <property type="component" value="Chromosome"/>
</dbReference>
<evidence type="ECO:0000313" key="2">
    <source>
        <dbReference type="EMBL" id="AOW19561.1"/>
    </source>
</evidence>
<keyword evidence="3" id="KW-1185">Reference proteome</keyword>
<dbReference type="RefSeq" id="WP_070235677.1">
    <property type="nucleotide sequence ID" value="NZ_CP017478.1"/>
</dbReference>
<proteinExistence type="predicted"/>
<dbReference type="EMBL" id="CP017478">
    <property type="protein sequence ID" value="AOW19561.1"/>
    <property type="molecule type" value="Genomic_DNA"/>
</dbReference>
<organism evidence="2 3">
    <name type="scientific">Urechidicola croceus</name>
    <dbReference type="NCBI Taxonomy" id="1850246"/>
    <lineage>
        <taxon>Bacteria</taxon>
        <taxon>Pseudomonadati</taxon>
        <taxon>Bacteroidota</taxon>
        <taxon>Flavobacteriia</taxon>
        <taxon>Flavobacteriales</taxon>
        <taxon>Flavobacteriaceae</taxon>
        <taxon>Urechidicola</taxon>
    </lineage>
</organism>
<evidence type="ECO:0000256" key="1">
    <source>
        <dbReference type="SAM" id="Phobius"/>
    </source>
</evidence>
<reference evidence="2 3" key="1">
    <citation type="submission" date="2016-10" db="EMBL/GenBank/DDBJ databases">
        <title>Lutibacter sp. LPB0138, isolated from marine gastropod.</title>
        <authorList>
            <person name="Kim E."/>
            <person name="Yi H."/>
        </authorList>
    </citation>
    <scope>NUCLEOTIDE SEQUENCE [LARGE SCALE GENOMIC DNA]</scope>
    <source>
        <strain evidence="2 3">LPB0138</strain>
    </source>
</reference>
<dbReference type="KEGG" id="lul:LPB138_02205"/>
<feature type="transmembrane region" description="Helical" evidence="1">
    <location>
        <begin position="29"/>
        <end position="47"/>
    </location>
</feature>
<dbReference type="AlphaFoldDB" id="A0A1D8P4X3"/>
<dbReference type="OrthoDB" id="1466422at2"/>
<keyword evidence="1" id="KW-1133">Transmembrane helix</keyword>
<evidence type="ECO:0000313" key="3">
    <source>
        <dbReference type="Proteomes" id="UP000176050"/>
    </source>
</evidence>
<keyword evidence="1" id="KW-0812">Transmembrane</keyword>
<gene>
    <name evidence="2" type="ORF">LPB138_02205</name>
</gene>
<accession>A0A1D8P4X3</accession>
<keyword evidence="1" id="KW-0472">Membrane</keyword>
<name>A0A1D8P4X3_9FLAO</name>
<protein>
    <submittedName>
        <fullName evidence="2">Uncharacterized protein</fullName>
    </submittedName>
</protein>
<dbReference type="STRING" id="1850246.LPB138_02205"/>